<evidence type="ECO:0000256" key="1">
    <source>
        <dbReference type="ARBA" id="ARBA00006432"/>
    </source>
</evidence>
<protein>
    <submittedName>
        <fullName evidence="6">AMP-binding protein</fullName>
    </submittedName>
</protein>
<dbReference type="InterPro" id="IPR000873">
    <property type="entry name" value="AMP-dep_synth/lig_dom"/>
</dbReference>
<reference evidence="6" key="1">
    <citation type="submission" date="2020-10" db="EMBL/GenBank/DDBJ databases">
        <authorList>
            <person name="Gilroy R."/>
        </authorList>
    </citation>
    <scope>NUCLEOTIDE SEQUENCE</scope>
    <source>
        <strain evidence="6">B3-4054</strain>
    </source>
</reference>
<keyword evidence="4" id="KW-0067">ATP-binding</keyword>
<dbReference type="GO" id="GO:0006633">
    <property type="term" value="P:fatty acid biosynthetic process"/>
    <property type="evidence" value="ECO:0007669"/>
    <property type="project" value="TreeGrafter"/>
</dbReference>
<dbReference type="AlphaFoldDB" id="A0A9D9HI67"/>
<dbReference type="GO" id="GO:0005524">
    <property type="term" value="F:ATP binding"/>
    <property type="evidence" value="ECO:0007669"/>
    <property type="project" value="UniProtKB-KW"/>
</dbReference>
<evidence type="ECO:0000313" key="7">
    <source>
        <dbReference type="Proteomes" id="UP000823616"/>
    </source>
</evidence>
<dbReference type="EMBL" id="JADIMS010000155">
    <property type="protein sequence ID" value="MBO8451097.1"/>
    <property type="molecule type" value="Genomic_DNA"/>
</dbReference>
<dbReference type="GO" id="GO:0015645">
    <property type="term" value="F:fatty acid ligase activity"/>
    <property type="evidence" value="ECO:0007669"/>
    <property type="project" value="TreeGrafter"/>
</dbReference>
<dbReference type="GO" id="GO:0006637">
    <property type="term" value="P:acyl-CoA metabolic process"/>
    <property type="evidence" value="ECO:0007669"/>
    <property type="project" value="TreeGrafter"/>
</dbReference>
<organism evidence="6 7">
    <name type="scientific">Candidatus Avitreponema avistercoris</name>
    <dbReference type="NCBI Taxonomy" id="2840705"/>
    <lineage>
        <taxon>Bacteria</taxon>
        <taxon>Pseudomonadati</taxon>
        <taxon>Spirochaetota</taxon>
        <taxon>Spirochaetia</taxon>
        <taxon>Spirochaetales</taxon>
        <taxon>Candidatus Avitreponema</taxon>
    </lineage>
</organism>
<gene>
    <name evidence="6" type="ORF">IAA96_08340</name>
</gene>
<evidence type="ECO:0000256" key="3">
    <source>
        <dbReference type="ARBA" id="ARBA00022741"/>
    </source>
</evidence>
<evidence type="ECO:0000259" key="5">
    <source>
        <dbReference type="Pfam" id="PF00501"/>
    </source>
</evidence>
<comment type="similarity">
    <text evidence="1">Belongs to the ATP-dependent AMP-binding enzyme family.</text>
</comment>
<keyword evidence="3" id="KW-0547">Nucleotide-binding</keyword>
<dbReference type="PANTHER" id="PTHR43605:SF10">
    <property type="entry name" value="ACYL-COA SYNTHETASE MEDIUM CHAIN FAMILY MEMBER 3"/>
    <property type="match status" value="1"/>
</dbReference>
<accession>A0A9D9HI67</accession>
<feature type="domain" description="AMP-dependent synthetase/ligase" evidence="5">
    <location>
        <begin position="40"/>
        <end position="361"/>
    </location>
</feature>
<keyword evidence="2" id="KW-0436">Ligase</keyword>
<dbReference type="Proteomes" id="UP000823616">
    <property type="component" value="Unassembled WGS sequence"/>
</dbReference>
<evidence type="ECO:0000313" key="6">
    <source>
        <dbReference type="EMBL" id="MBO8451097.1"/>
    </source>
</evidence>
<evidence type="ECO:0000256" key="2">
    <source>
        <dbReference type="ARBA" id="ARBA00022598"/>
    </source>
</evidence>
<comment type="caution">
    <text evidence="6">The sequence shown here is derived from an EMBL/GenBank/DDBJ whole genome shotgun (WGS) entry which is preliminary data.</text>
</comment>
<sequence length="362" mass="41383">MEENFLTRTEFSSYKEFIRNYELRIPENFNFGYDVMDFLAEKSPDARALVWTNDEEEYLELSFGEMKTRSDRAASFFLQCGVRRGDFVMLILQRRYEFWISMIALHKIGAVAIPATHMLTKEDLVYRNNAASVKMIVAVNVPDVVQHIRASRAESPSLRVCALVNEFGVDKPVDPLPDGWVDFTLGCRNAPPFPVLPRSEVSSNSDYMLGYFTSGTTSHPKLAVHDFLYPLGHIVTAKYWQRVRKGGLHLTVADSGWAKTAWGRLYGQWICETALFVYDYHSRFKPTDLLHQVQKHRVTTFCAPPTIYRFLIQEDLSGFDLSSLEHCSTAGEPLSEEVFNQWKRITGLQITEGFGQSETTVS</sequence>
<evidence type="ECO:0000256" key="4">
    <source>
        <dbReference type="ARBA" id="ARBA00022840"/>
    </source>
</evidence>
<proteinExistence type="inferred from homology"/>
<reference evidence="6" key="2">
    <citation type="journal article" date="2021" name="PeerJ">
        <title>Extensive microbial diversity within the chicken gut microbiome revealed by metagenomics and culture.</title>
        <authorList>
            <person name="Gilroy R."/>
            <person name="Ravi A."/>
            <person name="Getino M."/>
            <person name="Pursley I."/>
            <person name="Horton D.L."/>
            <person name="Alikhan N.F."/>
            <person name="Baker D."/>
            <person name="Gharbi K."/>
            <person name="Hall N."/>
            <person name="Watson M."/>
            <person name="Adriaenssens E.M."/>
            <person name="Foster-Nyarko E."/>
            <person name="Jarju S."/>
            <person name="Secka A."/>
            <person name="Antonio M."/>
            <person name="Oren A."/>
            <person name="Chaudhuri R.R."/>
            <person name="La Ragione R."/>
            <person name="Hildebrand F."/>
            <person name="Pallen M.J."/>
        </authorList>
    </citation>
    <scope>NUCLEOTIDE SEQUENCE</scope>
    <source>
        <strain evidence="6">B3-4054</strain>
    </source>
</reference>
<dbReference type="Pfam" id="PF00501">
    <property type="entry name" value="AMP-binding"/>
    <property type="match status" value="1"/>
</dbReference>
<dbReference type="GO" id="GO:0004321">
    <property type="term" value="F:fatty-acyl-CoA synthase activity"/>
    <property type="evidence" value="ECO:0007669"/>
    <property type="project" value="TreeGrafter"/>
</dbReference>
<dbReference type="SUPFAM" id="SSF56801">
    <property type="entry name" value="Acetyl-CoA synthetase-like"/>
    <property type="match status" value="1"/>
</dbReference>
<dbReference type="InterPro" id="IPR051087">
    <property type="entry name" value="Mitochondrial_ACSM"/>
</dbReference>
<name>A0A9D9HI67_9SPIR</name>
<dbReference type="PANTHER" id="PTHR43605">
    <property type="entry name" value="ACYL-COENZYME A SYNTHETASE"/>
    <property type="match status" value="1"/>
</dbReference>
<dbReference type="Gene3D" id="3.40.50.12780">
    <property type="entry name" value="N-terminal domain of ligase-like"/>
    <property type="match status" value="1"/>
</dbReference>
<feature type="non-terminal residue" evidence="6">
    <location>
        <position position="362"/>
    </location>
</feature>
<dbReference type="InterPro" id="IPR042099">
    <property type="entry name" value="ANL_N_sf"/>
</dbReference>